<dbReference type="InterPro" id="IPR012336">
    <property type="entry name" value="Thioredoxin-like_fold"/>
</dbReference>
<feature type="transmembrane region" description="Helical" evidence="6">
    <location>
        <begin position="19"/>
        <end position="38"/>
    </location>
</feature>
<evidence type="ECO:0000313" key="8">
    <source>
        <dbReference type="EMBL" id="MBL3679168.1"/>
    </source>
</evidence>
<dbReference type="Pfam" id="PF13462">
    <property type="entry name" value="Thioredoxin_4"/>
    <property type="match status" value="1"/>
</dbReference>
<reference evidence="8 9" key="1">
    <citation type="submission" date="2018-09" db="EMBL/GenBank/DDBJ databases">
        <title>Comparative genomics of Leucobacter spp.</title>
        <authorList>
            <person name="Reis A.C."/>
            <person name="Kolvenbach B.A."/>
            <person name="Corvini P.F.X."/>
            <person name="Nunes O.C."/>
        </authorList>
    </citation>
    <scope>NUCLEOTIDE SEQUENCE [LARGE SCALE GENOMIC DNA]</scope>
    <source>
        <strain evidence="8 9">TAN 31504</strain>
    </source>
</reference>
<evidence type="ECO:0000256" key="4">
    <source>
        <dbReference type="ARBA" id="ARBA00023157"/>
    </source>
</evidence>
<evidence type="ECO:0000256" key="3">
    <source>
        <dbReference type="ARBA" id="ARBA00023002"/>
    </source>
</evidence>
<keyword evidence="6" id="KW-0472">Membrane</keyword>
<dbReference type="EMBL" id="QYAC01000003">
    <property type="protein sequence ID" value="MBL3679168.1"/>
    <property type="molecule type" value="Genomic_DNA"/>
</dbReference>
<dbReference type="RefSeq" id="WP_202344425.1">
    <property type="nucleotide sequence ID" value="NZ_BAAAPI010000013.1"/>
</dbReference>
<evidence type="ECO:0000313" key="9">
    <source>
        <dbReference type="Proteomes" id="UP001645859"/>
    </source>
</evidence>
<accession>A0ABS1SF34</accession>
<evidence type="ECO:0000256" key="1">
    <source>
        <dbReference type="ARBA" id="ARBA00005791"/>
    </source>
</evidence>
<proteinExistence type="inferred from homology"/>
<dbReference type="Proteomes" id="UP001645859">
    <property type="component" value="Unassembled WGS sequence"/>
</dbReference>
<comment type="similarity">
    <text evidence="1">Belongs to the thioredoxin family. DsbA subfamily.</text>
</comment>
<dbReference type="InterPro" id="IPR036249">
    <property type="entry name" value="Thioredoxin-like_sf"/>
</dbReference>
<evidence type="ECO:0000256" key="6">
    <source>
        <dbReference type="SAM" id="Phobius"/>
    </source>
</evidence>
<dbReference type="PROSITE" id="PS51352">
    <property type="entry name" value="THIOREDOXIN_2"/>
    <property type="match status" value="1"/>
</dbReference>
<protein>
    <submittedName>
        <fullName evidence="8">Thioredoxin</fullName>
    </submittedName>
</protein>
<sequence>MPHAPQASTQTAAERFRSWVVPVSIVVIAGVLIALVLAQFRGGAADAGDATVPAPEPPDLSFVEARDPADVQAMGPVDAPVGLVIYSDYQCPFCATWSAEILPEMQTAARLGDLRIEWRDVNQYGPDSERAALAAHAAGRQGKFWEYHDALFPNGEHLTPAQLGAEQLTELAVGLGLDPARFDADLASPETLATVQQYAAEGRELGISGTPTFVLGGVPIVGAQPEGVFTDALHQALAAARTEAP</sequence>
<name>A0ABS1SF34_9MICO</name>
<dbReference type="SUPFAM" id="SSF52833">
    <property type="entry name" value="Thioredoxin-like"/>
    <property type="match status" value="1"/>
</dbReference>
<keyword evidence="2" id="KW-0732">Signal</keyword>
<feature type="domain" description="Thioredoxin" evidence="7">
    <location>
        <begin position="51"/>
        <end position="238"/>
    </location>
</feature>
<dbReference type="PANTHER" id="PTHR13887">
    <property type="entry name" value="GLUTATHIONE S-TRANSFERASE KAPPA"/>
    <property type="match status" value="1"/>
</dbReference>
<organism evidence="8 9">
    <name type="scientific">Leucobacter chromiireducens subsp. solipictus</name>
    <dbReference type="NCBI Taxonomy" id="398235"/>
    <lineage>
        <taxon>Bacteria</taxon>
        <taxon>Bacillati</taxon>
        <taxon>Actinomycetota</taxon>
        <taxon>Actinomycetes</taxon>
        <taxon>Micrococcales</taxon>
        <taxon>Microbacteriaceae</taxon>
        <taxon>Leucobacter</taxon>
    </lineage>
</organism>
<keyword evidence="6" id="KW-0812">Transmembrane</keyword>
<keyword evidence="9" id="KW-1185">Reference proteome</keyword>
<dbReference type="Gene3D" id="3.40.30.10">
    <property type="entry name" value="Glutaredoxin"/>
    <property type="match status" value="1"/>
</dbReference>
<comment type="caution">
    <text evidence="8">The sequence shown here is derived from an EMBL/GenBank/DDBJ whole genome shotgun (WGS) entry which is preliminary data.</text>
</comment>
<keyword evidence="6" id="KW-1133">Transmembrane helix</keyword>
<gene>
    <name evidence="8" type="ORF">D3230_07635</name>
</gene>
<keyword evidence="4" id="KW-1015">Disulfide bond</keyword>
<evidence type="ECO:0000256" key="5">
    <source>
        <dbReference type="ARBA" id="ARBA00023284"/>
    </source>
</evidence>
<dbReference type="InterPro" id="IPR013766">
    <property type="entry name" value="Thioredoxin_domain"/>
</dbReference>
<dbReference type="PANTHER" id="PTHR13887:SF14">
    <property type="entry name" value="DISULFIDE BOND FORMATION PROTEIN D"/>
    <property type="match status" value="1"/>
</dbReference>
<evidence type="ECO:0000259" key="7">
    <source>
        <dbReference type="PROSITE" id="PS51352"/>
    </source>
</evidence>
<keyword evidence="5" id="KW-0676">Redox-active center</keyword>
<keyword evidence="3" id="KW-0560">Oxidoreductase</keyword>
<evidence type="ECO:0000256" key="2">
    <source>
        <dbReference type="ARBA" id="ARBA00022729"/>
    </source>
</evidence>